<proteinExistence type="predicted"/>
<gene>
    <name evidence="2" type="ORF">D3791_09210</name>
</gene>
<name>A0A6H0SLJ1_9MICC</name>
<feature type="transmembrane region" description="Helical" evidence="1">
    <location>
        <begin position="12"/>
        <end position="31"/>
    </location>
</feature>
<protein>
    <submittedName>
        <fullName evidence="2">Uncharacterized protein</fullName>
    </submittedName>
</protein>
<evidence type="ECO:0000313" key="3">
    <source>
        <dbReference type="Proteomes" id="UP000502331"/>
    </source>
</evidence>
<keyword evidence="1" id="KW-0472">Membrane</keyword>
<keyword evidence="1" id="KW-0812">Transmembrane</keyword>
<accession>A0A6H0SLJ1</accession>
<reference evidence="2 3" key="1">
    <citation type="submission" date="2018-09" db="EMBL/GenBank/DDBJ databases">
        <title>Glutamicibacter mishrai S5-52T (LMG 29155T = KCTC 39846T).</title>
        <authorList>
            <person name="Das S.K."/>
        </authorList>
    </citation>
    <scope>NUCLEOTIDE SEQUENCE [LARGE SCALE GENOMIC DNA]</scope>
    <source>
        <strain evidence="2 3">S5-52</strain>
    </source>
</reference>
<evidence type="ECO:0000256" key="1">
    <source>
        <dbReference type="SAM" id="Phobius"/>
    </source>
</evidence>
<organism evidence="2 3">
    <name type="scientific">Glutamicibacter mishrai</name>
    <dbReference type="NCBI Taxonomy" id="1775880"/>
    <lineage>
        <taxon>Bacteria</taxon>
        <taxon>Bacillati</taxon>
        <taxon>Actinomycetota</taxon>
        <taxon>Actinomycetes</taxon>
        <taxon>Micrococcales</taxon>
        <taxon>Micrococcaceae</taxon>
        <taxon>Glutamicibacter</taxon>
    </lineage>
</organism>
<dbReference type="EMBL" id="CP032549">
    <property type="protein sequence ID" value="QIV87289.1"/>
    <property type="molecule type" value="Genomic_DNA"/>
</dbReference>
<feature type="transmembrane region" description="Helical" evidence="1">
    <location>
        <begin position="65"/>
        <end position="85"/>
    </location>
</feature>
<dbReference type="AlphaFoldDB" id="A0A6H0SLJ1"/>
<evidence type="ECO:0000313" key="2">
    <source>
        <dbReference type="EMBL" id="QIV87289.1"/>
    </source>
</evidence>
<keyword evidence="1" id="KW-1133">Transmembrane helix</keyword>
<dbReference type="Proteomes" id="UP000502331">
    <property type="component" value="Chromosome"/>
</dbReference>
<sequence>MTLTISLSSTLWVILLGCIILAAGFSLLSKLERFWGPAAPKHYYYIIPMLVGPVVAGLVRNTEYAFWVGAPAAVLCGAAVLYFIIKSPPFTHDTDEEFEQEFHGHHSAR</sequence>
<keyword evidence="3" id="KW-1185">Reference proteome</keyword>
<feature type="transmembrane region" description="Helical" evidence="1">
    <location>
        <begin position="43"/>
        <end position="59"/>
    </location>
</feature>